<dbReference type="GO" id="GO:0038023">
    <property type="term" value="F:signaling receptor activity"/>
    <property type="evidence" value="ECO:0007669"/>
    <property type="project" value="TreeGrafter"/>
</dbReference>
<reference evidence="8" key="1">
    <citation type="journal article" date="2016" name="Nature">
        <title>Genome evolution in the allotetraploid frog Xenopus laevis.</title>
        <authorList>
            <person name="Session A.M."/>
            <person name="Uno Y."/>
            <person name="Kwon T."/>
            <person name="Chapman J.A."/>
            <person name="Toyoda A."/>
            <person name="Takahashi S."/>
            <person name="Fukui A."/>
            <person name="Hikosaka A."/>
            <person name="Suzuki A."/>
            <person name="Kondo M."/>
            <person name="van Heeringen S.J."/>
            <person name="Quigley I."/>
            <person name="Heinz S."/>
            <person name="Ogino H."/>
            <person name="Ochi H."/>
            <person name="Hellsten U."/>
            <person name="Lyons J.B."/>
            <person name="Simakov O."/>
            <person name="Putnam N."/>
            <person name="Stites J."/>
            <person name="Kuroki Y."/>
            <person name="Tanaka T."/>
            <person name="Michiue T."/>
            <person name="Watanabe M."/>
            <person name="Bogdanovic O."/>
            <person name="Lister R."/>
            <person name="Georgiou G."/>
            <person name="Paranjpe S.S."/>
            <person name="van Kruijsbergen I."/>
            <person name="Shu S."/>
            <person name="Carlson J."/>
            <person name="Kinoshita T."/>
            <person name="Ohta Y."/>
            <person name="Mawaribuchi S."/>
            <person name="Jenkins J."/>
            <person name="Grimwood J."/>
            <person name="Schmutz J."/>
            <person name="Mitros T."/>
            <person name="Mozaffari S.V."/>
            <person name="Suzuki Y."/>
            <person name="Haramoto Y."/>
            <person name="Yamamoto T.S."/>
            <person name="Takagi C."/>
            <person name="Heald R."/>
            <person name="Miller K."/>
            <person name="Haudenschild C."/>
            <person name="Kitzman J."/>
            <person name="Nakayama T."/>
            <person name="Izutsu Y."/>
            <person name="Robert J."/>
            <person name="Fortriede J."/>
            <person name="Burns K."/>
            <person name="Lotay V."/>
            <person name="Karimi K."/>
            <person name="Yasuoka Y."/>
            <person name="Dichmann D.S."/>
            <person name="Flajnik M.F."/>
            <person name="Houston D.W."/>
            <person name="Shendure J."/>
            <person name="DuPasquier L."/>
            <person name="Vize P.D."/>
            <person name="Zorn A.M."/>
            <person name="Ito M."/>
            <person name="Marcotte E.M."/>
            <person name="Wallingford J.B."/>
            <person name="Ito Y."/>
            <person name="Asashima M."/>
            <person name="Ueno N."/>
            <person name="Matsuda Y."/>
            <person name="Veenstra G.J."/>
            <person name="Fujiyama A."/>
            <person name="Harland R.M."/>
            <person name="Taira M."/>
            <person name="Rokhsar D.S."/>
        </authorList>
    </citation>
    <scope>NUCLEOTIDE SEQUENCE [LARGE SCALE GENOMIC DNA]</scope>
    <source>
        <strain evidence="8">J</strain>
    </source>
</reference>
<evidence type="ECO:0000256" key="5">
    <source>
        <dbReference type="SAM" id="SignalP"/>
    </source>
</evidence>
<dbReference type="InterPro" id="IPR013783">
    <property type="entry name" value="Ig-like_fold"/>
</dbReference>
<feature type="signal peptide" evidence="5">
    <location>
        <begin position="1"/>
        <end position="29"/>
    </location>
</feature>
<dbReference type="EMBL" id="CM004469">
    <property type="protein sequence ID" value="OCT91844.1"/>
    <property type="molecule type" value="Genomic_DNA"/>
</dbReference>
<evidence type="ECO:0000256" key="4">
    <source>
        <dbReference type="SAM" id="Phobius"/>
    </source>
</evidence>
<protein>
    <recommendedName>
        <fullName evidence="6">Immunoglobulin V-set domain-containing protein</fullName>
    </recommendedName>
</protein>
<dbReference type="InterPro" id="IPR036179">
    <property type="entry name" value="Ig-like_dom_sf"/>
</dbReference>
<keyword evidence="4" id="KW-0472">Membrane</keyword>
<accession>A0A974DH03</accession>
<dbReference type="InterPro" id="IPR052314">
    <property type="entry name" value="Immune_rcpt_domain"/>
</dbReference>
<feature type="chain" id="PRO_5036687533" description="Immunoglobulin V-set domain-containing protein" evidence="5">
    <location>
        <begin position="30"/>
        <end position="337"/>
    </location>
</feature>
<feature type="domain" description="Immunoglobulin V-set" evidence="6">
    <location>
        <begin position="146"/>
        <end position="230"/>
    </location>
</feature>
<name>A0A974DH03_XENLA</name>
<organism evidence="7 8">
    <name type="scientific">Xenopus laevis</name>
    <name type="common">African clawed frog</name>
    <dbReference type="NCBI Taxonomy" id="8355"/>
    <lineage>
        <taxon>Eukaryota</taxon>
        <taxon>Metazoa</taxon>
        <taxon>Chordata</taxon>
        <taxon>Craniata</taxon>
        <taxon>Vertebrata</taxon>
        <taxon>Euteleostomi</taxon>
        <taxon>Amphibia</taxon>
        <taxon>Batrachia</taxon>
        <taxon>Anura</taxon>
        <taxon>Pipoidea</taxon>
        <taxon>Pipidae</taxon>
        <taxon>Xenopodinae</taxon>
        <taxon>Xenopus</taxon>
        <taxon>Xenopus</taxon>
    </lineage>
</organism>
<feature type="transmembrane region" description="Helical" evidence="4">
    <location>
        <begin position="290"/>
        <end position="309"/>
    </location>
</feature>
<dbReference type="InterPro" id="IPR013106">
    <property type="entry name" value="Ig_V-set"/>
</dbReference>
<keyword evidence="3" id="KW-0393">Immunoglobulin domain</keyword>
<dbReference type="GO" id="GO:0009986">
    <property type="term" value="C:cell surface"/>
    <property type="evidence" value="ECO:0007669"/>
    <property type="project" value="TreeGrafter"/>
</dbReference>
<keyword evidence="4" id="KW-0812">Transmembrane</keyword>
<dbReference type="OrthoDB" id="8920197at2759"/>
<dbReference type="Pfam" id="PF07686">
    <property type="entry name" value="V-set"/>
    <property type="match status" value="1"/>
</dbReference>
<dbReference type="PANTHER" id="PTHR16423:SF6">
    <property type="entry name" value="TRIGGERING RECEPTOR EXPRESSED ON MYELOID CELLS 2-RELATED"/>
    <property type="match status" value="1"/>
</dbReference>
<keyword evidence="4" id="KW-1133">Transmembrane helix</keyword>
<evidence type="ECO:0000313" key="8">
    <source>
        <dbReference type="Proteomes" id="UP000694892"/>
    </source>
</evidence>
<evidence type="ECO:0000259" key="6">
    <source>
        <dbReference type="Pfam" id="PF07686"/>
    </source>
</evidence>
<keyword evidence="1 5" id="KW-0732">Signal</keyword>
<dbReference type="PANTHER" id="PTHR16423">
    <property type="entry name" value="TREM-LIKE TRANSCRIPT PROTEIN"/>
    <property type="match status" value="1"/>
</dbReference>
<evidence type="ECO:0000256" key="3">
    <source>
        <dbReference type="ARBA" id="ARBA00023319"/>
    </source>
</evidence>
<dbReference type="OMA" id="KSAQCHT"/>
<sequence length="337" mass="38924">MESKSAQCHTFRGSVSILLLIFTWTQCSSESNLRECLATFRGFVSITFTYDTKYYEQQLSSWCLQVTRTECVNIVDMRGRITKSYEGRVTLVQVIGNSGSVTVNMTNLQIWDTGLYKWRIWIGTQYKVIQSVLLHVIEGIPSKLSVVRVPVHGYINMNCSFNKQQQWSKIWCKQMGHRKCDWVAHSDGSINKDYETRPVIYNDLKAHQMIMRITQLELWDSGLYKCKESGGETILEKILLHVTSNNIQSNEKNSILPSEVLTTTVPSHLGTNEATVSSRVKPIQSTAWDIIRWLLFLIMVVCLLSFICCKSVLDRCYIPIFHERLLRNKKFKSEVHF</sequence>
<dbReference type="Gene3D" id="2.60.40.10">
    <property type="entry name" value="Immunoglobulins"/>
    <property type="match status" value="2"/>
</dbReference>
<evidence type="ECO:0000256" key="2">
    <source>
        <dbReference type="ARBA" id="ARBA00023157"/>
    </source>
</evidence>
<gene>
    <name evidence="7" type="ORF">XELAEV_18014900mg</name>
</gene>
<dbReference type="Proteomes" id="UP000694892">
    <property type="component" value="Chromosome 2S"/>
</dbReference>
<keyword evidence="2" id="KW-1015">Disulfide bond</keyword>
<dbReference type="SUPFAM" id="SSF48726">
    <property type="entry name" value="Immunoglobulin"/>
    <property type="match status" value="2"/>
</dbReference>
<evidence type="ECO:0000313" key="7">
    <source>
        <dbReference type="EMBL" id="OCT91844.1"/>
    </source>
</evidence>
<proteinExistence type="predicted"/>
<dbReference type="AlphaFoldDB" id="A0A974DH03"/>
<evidence type="ECO:0000256" key="1">
    <source>
        <dbReference type="ARBA" id="ARBA00022729"/>
    </source>
</evidence>